<dbReference type="Proteomes" id="UP000366051">
    <property type="component" value="Chromosome"/>
</dbReference>
<comment type="similarity">
    <text evidence="2">Belongs to the arsenical resistance-3 (ACR3) (TC 2.A.59) family.</text>
</comment>
<feature type="transmembrane region" description="Helical" evidence="8">
    <location>
        <begin position="264"/>
        <end position="283"/>
    </location>
</feature>
<feature type="transmembrane region" description="Helical" evidence="8">
    <location>
        <begin position="37"/>
        <end position="57"/>
    </location>
</feature>
<keyword evidence="6 8" id="KW-1133">Transmembrane helix</keyword>
<reference evidence="10" key="1">
    <citation type="submission" date="2019-11" db="EMBL/GenBank/DDBJ databases">
        <title>Genome sequence of Heliorestis convoluta strain HH, an alkaliphilic and minimalistic phototrophic bacterium from a soda lake in Egypt.</title>
        <authorList>
            <person name="Dewey E.D."/>
            <person name="Stokes L.M."/>
            <person name="Burchell B.M."/>
            <person name="Shaffer K.N."/>
            <person name="Huntington A.M."/>
            <person name="Baker J.M."/>
            <person name="Nadendla S."/>
            <person name="Giglio M.G."/>
            <person name="Touchman J.W."/>
            <person name="Blankenship R.E."/>
            <person name="Madigan M.T."/>
            <person name="Sattley W.M."/>
        </authorList>
    </citation>
    <scope>NUCLEOTIDE SEQUENCE [LARGE SCALE GENOMIC DNA]</scope>
    <source>
        <strain evidence="10">HH</strain>
    </source>
</reference>
<feature type="transmembrane region" description="Helical" evidence="8">
    <location>
        <begin position="197"/>
        <end position="217"/>
    </location>
</feature>
<evidence type="ECO:0000313" key="10">
    <source>
        <dbReference type="Proteomes" id="UP000366051"/>
    </source>
</evidence>
<dbReference type="GO" id="GO:0015297">
    <property type="term" value="F:antiporter activity"/>
    <property type="evidence" value="ECO:0007669"/>
    <property type="project" value="InterPro"/>
</dbReference>
<evidence type="ECO:0000256" key="3">
    <source>
        <dbReference type="ARBA" id="ARBA00022448"/>
    </source>
</evidence>
<dbReference type="InterPro" id="IPR038770">
    <property type="entry name" value="Na+/solute_symporter_sf"/>
</dbReference>
<protein>
    <submittedName>
        <fullName evidence="9">Sodium Bile acid symporter family protein</fullName>
    </submittedName>
</protein>
<dbReference type="InterPro" id="IPR022324">
    <property type="entry name" value="Bacilysin_exporter_BacE_put"/>
</dbReference>
<comment type="subcellular location">
    <subcellularLocation>
        <location evidence="1">Cell membrane</location>
        <topology evidence="1">Multi-pass membrane protein</topology>
    </subcellularLocation>
</comment>
<dbReference type="InterPro" id="IPR004706">
    <property type="entry name" value="Arsenical-R_Acr3"/>
</dbReference>
<dbReference type="PANTHER" id="PTHR43057:SF1">
    <property type="entry name" value="ARSENICAL-RESISTANCE PROTEIN 3"/>
    <property type="match status" value="1"/>
</dbReference>
<name>A0A5Q2MXW0_9FIRM</name>
<evidence type="ECO:0000256" key="8">
    <source>
        <dbReference type="SAM" id="Phobius"/>
    </source>
</evidence>
<feature type="transmembrane region" description="Helical" evidence="8">
    <location>
        <begin position="98"/>
        <end position="120"/>
    </location>
</feature>
<feature type="transmembrane region" description="Helical" evidence="8">
    <location>
        <begin position="163"/>
        <end position="185"/>
    </location>
</feature>
<dbReference type="OrthoDB" id="1551454at2"/>
<evidence type="ECO:0000256" key="7">
    <source>
        <dbReference type="ARBA" id="ARBA00023136"/>
    </source>
</evidence>
<evidence type="ECO:0000256" key="6">
    <source>
        <dbReference type="ARBA" id="ARBA00022989"/>
    </source>
</evidence>
<accession>A0A5Q2MXW0</accession>
<dbReference type="EMBL" id="CP045875">
    <property type="protein sequence ID" value="QGG46193.1"/>
    <property type="molecule type" value="Genomic_DNA"/>
</dbReference>
<feature type="transmembrane region" description="Helical" evidence="8">
    <location>
        <begin position="12"/>
        <end position="31"/>
    </location>
</feature>
<keyword evidence="3" id="KW-0813">Transport</keyword>
<evidence type="ECO:0000256" key="4">
    <source>
        <dbReference type="ARBA" id="ARBA00022475"/>
    </source>
</evidence>
<dbReference type="Pfam" id="PF01758">
    <property type="entry name" value="SBF"/>
    <property type="match status" value="1"/>
</dbReference>
<dbReference type="InterPro" id="IPR002657">
    <property type="entry name" value="BilAc:Na_symport/Acr3"/>
</dbReference>
<organism evidence="9 10">
    <name type="scientific">Heliorestis convoluta</name>
    <dbReference type="NCBI Taxonomy" id="356322"/>
    <lineage>
        <taxon>Bacteria</taxon>
        <taxon>Bacillati</taxon>
        <taxon>Bacillota</taxon>
        <taxon>Clostridia</taxon>
        <taxon>Eubacteriales</taxon>
        <taxon>Heliobacteriaceae</taxon>
        <taxon>Heliorestis</taxon>
    </lineage>
</organism>
<dbReference type="AlphaFoldDB" id="A0A5Q2MXW0"/>
<dbReference type="PRINTS" id="PR01988">
    <property type="entry name" value="EXPORTERBACE"/>
</dbReference>
<sequence length="331" mass="36250">MTQKIFYWPSKSPALSIPLALFLGFFIGLYVDTAFLSTWILIFTILMIYPTMIGVKLQEAVNLKHGKVVGLSLLINFFMIPFLAWGLGVTFLSHDPMMIAGLAIAGLLPTSGMTISWTMLHKGNVPAAVKMTTLSLVIGSLIAPFYLLFMIGQYVAIDLAKTILTIVTIVFLPLVAGHFTFQYLLKKHGPEQFQKKIKPTLPAFSFWAMLVVVFSSISMKAQDLLQSPAVIVTILLTLALFYLLNFTLSTLIARFTLNRADGIALVYGTVMRNLSIALGLAITAFGPQAALVVTLAFILQVQAAAWYGKVADRFGFFEKTTAQSSAESSSK</sequence>
<dbReference type="KEGG" id="hcv:FTV88_0014"/>
<dbReference type="GO" id="GO:0015104">
    <property type="term" value="F:antimonite transmembrane transporter activity"/>
    <property type="evidence" value="ECO:0007669"/>
    <property type="project" value="TreeGrafter"/>
</dbReference>
<proteinExistence type="inferred from homology"/>
<feature type="transmembrane region" description="Helical" evidence="8">
    <location>
        <begin position="289"/>
        <end position="307"/>
    </location>
</feature>
<dbReference type="RefSeq" id="WP_153723808.1">
    <property type="nucleotide sequence ID" value="NZ_CP045875.1"/>
</dbReference>
<dbReference type="GO" id="GO:0015105">
    <property type="term" value="F:arsenite transmembrane transporter activity"/>
    <property type="evidence" value="ECO:0007669"/>
    <property type="project" value="TreeGrafter"/>
</dbReference>
<evidence type="ECO:0000256" key="2">
    <source>
        <dbReference type="ARBA" id="ARBA00010110"/>
    </source>
</evidence>
<feature type="transmembrane region" description="Helical" evidence="8">
    <location>
        <begin position="132"/>
        <end position="157"/>
    </location>
</feature>
<keyword evidence="10" id="KW-1185">Reference proteome</keyword>
<evidence type="ECO:0000313" key="9">
    <source>
        <dbReference type="EMBL" id="QGG46193.1"/>
    </source>
</evidence>
<evidence type="ECO:0000256" key="5">
    <source>
        <dbReference type="ARBA" id="ARBA00022692"/>
    </source>
</evidence>
<dbReference type="PANTHER" id="PTHR43057">
    <property type="entry name" value="ARSENITE EFFLUX TRANSPORTER"/>
    <property type="match status" value="1"/>
</dbReference>
<keyword evidence="7 8" id="KW-0472">Membrane</keyword>
<dbReference type="Gene3D" id="1.20.1530.20">
    <property type="match status" value="1"/>
</dbReference>
<keyword evidence="5 8" id="KW-0812">Transmembrane</keyword>
<feature type="transmembrane region" description="Helical" evidence="8">
    <location>
        <begin position="229"/>
        <end position="252"/>
    </location>
</feature>
<feature type="transmembrane region" description="Helical" evidence="8">
    <location>
        <begin position="69"/>
        <end position="92"/>
    </location>
</feature>
<dbReference type="GO" id="GO:0005886">
    <property type="term" value="C:plasma membrane"/>
    <property type="evidence" value="ECO:0007669"/>
    <property type="project" value="UniProtKB-SubCell"/>
</dbReference>
<evidence type="ECO:0000256" key="1">
    <source>
        <dbReference type="ARBA" id="ARBA00004651"/>
    </source>
</evidence>
<gene>
    <name evidence="9" type="ORF">FTV88_0014</name>
</gene>
<keyword evidence="4" id="KW-1003">Cell membrane</keyword>